<proteinExistence type="predicted"/>
<comment type="caution">
    <text evidence="1">The sequence shown here is derived from an EMBL/GenBank/DDBJ whole genome shotgun (WGS) entry which is preliminary data.</text>
</comment>
<dbReference type="AlphaFoldDB" id="A0A0W8EPN9"/>
<protein>
    <submittedName>
        <fullName evidence="1">Uncharacterized protein</fullName>
    </submittedName>
</protein>
<evidence type="ECO:0000313" key="1">
    <source>
        <dbReference type="EMBL" id="KUG10403.1"/>
    </source>
</evidence>
<dbReference type="EMBL" id="LNQE01001740">
    <property type="protein sequence ID" value="KUG10403.1"/>
    <property type="molecule type" value="Genomic_DNA"/>
</dbReference>
<sequence>MGNASCRVTLIRDLLAPIKRPGTGTERSSKAIVSQGKGPGLILLPEYRERFDSISDLFTGNDTCFSAGTVEEYLA</sequence>
<name>A0A0W8EPN9_9ZZZZ</name>
<gene>
    <name evidence="1" type="ORF">ASZ90_016555</name>
</gene>
<reference evidence="1" key="1">
    <citation type="journal article" date="2015" name="Proc. Natl. Acad. Sci. U.S.A.">
        <title>Networks of energetic and metabolic interactions define dynamics in microbial communities.</title>
        <authorList>
            <person name="Embree M."/>
            <person name="Liu J.K."/>
            <person name="Al-Bassam M.M."/>
            <person name="Zengler K."/>
        </authorList>
    </citation>
    <scope>NUCLEOTIDE SEQUENCE</scope>
</reference>
<organism evidence="1">
    <name type="scientific">hydrocarbon metagenome</name>
    <dbReference type="NCBI Taxonomy" id="938273"/>
    <lineage>
        <taxon>unclassified sequences</taxon>
        <taxon>metagenomes</taxon>
        <taxon>ecological metagenomes</taxon>
    </lineage>
</organism>
<accession>A0A0W8EPN9</accession>